<keyword evidence="4" id="KW-1185">Reference proteome</keyword>
<proteinExistence type="predicted"/>
<keyword evidence="1" id="KW-0175">Coiled coil</keyword>
<sequence>MTNIEHKEIKGITLKNLVVTIFSMISIVVSVMATYFKLQIDISELKTEQQAQSRISEIRLKVLEEQVALLQQQMKEIIISRNEYSRNFK</sequence>
<keyword evidence="2" id="KW-1133">Transmembrane helix</keyword>
<comment type="caution">
    <text evidence="3">The sequence shown here is derived from an EMBL/GenBank/DDBJ whole genome shotgun (WGS) entry which is preliminary data.</text>
</comment>
<name>A0ABP9FL11_9SPHI</name>
<gene>
    <name evidence="3" type="ORF">GCM10023313_05600</name>
</gene>
<dbReference type="EMBL" id="BAABJI010000001">
    <property type="protein sequence ID" value="GAA4905802.1"/>
    <property type="molecule type" value="Genomic_DNA"/>
</dbReference>
<dbReference type="Proteomes" id="UP001501436">
    <property type="component" value="Unassembled WGS sequence"/>
</dbReference>
<keyword evidence="2" id="KW-0812">Transmembrane</keyword>
<evidence type="ECO:0000313" key="4">
    <source>
        <dbReference type="Proteomes" id="UP001501436"/>
    </source>
</evidence>
<accession>A0ABP9FL11</accession>
<dbReference type="RefSeq" id="WP_345329379.1">
    <property type="nucleotide sequence ID" value="NZ_BAABJI010000001.1"/>
</dbReference>
<protein>
    <submittedName>
        <fullName evidence="3">Uncharacterized protein</fullName>
    </submittedName>
</protein>
<keyword evidence="2" id="KW-0472">Membrane</keyword>
<feature type="coiled-coil region" evidence="1">
    <location>
        <begin position="53"/>
        <end position="80"/>
    </location>
</feature>
<feature type="transmembrane region" description="Helical" evidence="2">
    <location>
        <begin position="17"/>
        <end position="36"/>
    </location>
</feature>
<evidence type="ECO:0000256" key="1">
    <source>
        <dbReference type="SAM" id="Coils"/>
    </source>
</evidence>
<organism evidence="3 4">
    <name type="scientific">Mucilaginibacter defluvii</name>
    <dbReference type="NCBI Taxonomy" id="1196019"/>
    <lineage>
        <taxon>Bacteria</taxon>
        <taxon>Pseudomonadati</taxon>
        <taxon>Bacteroidota</taxon>
        <taxon>Sphingobacteriia</taxon>
        <taxon>Sphingobacteriales</taxon>
        <taxon>Sphingobacteriaceae</taxon>
        <taxon>Mucilaginibacter</taxon>
    </lineage>
</organism>
<evidence type="ECO:0000256" key="2">
    <source>
        <dbReference type="SAM" id="Phobius"/>
    </source>
</evidence>
<evidence type="ECO:0000313" key="3">
    <source>
        <dbReference type="EMBL" id="GAA4905802.1"/>
    </source>
</evidence>
<reference evidence="4" key="1">
    <citation type="journal article" date="2019" name="Int. J. Syst. Evol. Microbiol.">
        <title>The Global Catalogue of Microorganisms (GCM) 10K type strain sequencing project: providing services to taxonomists for standard genome sequencing and annotation.</title>
        <authorList>
            <consortium name="The Broad Institute Genomics Platform"/>
            <consortium name="The Broad Institute Genome Sequencing Center for Infectious Disease"/>
            <person name="Wu L."/>
            <person name="Ma J."/>
        </authorList>
    </citation>
    <scope>NUCLEOTIDE SEQUENCE [LARGE SCALE GENOMIC DNA]</scope>
    <source>
        <strain evidence="4">JCM 18283</strain>
    </source>
</reference>